<dbReference type="Pfam" id="PF00651">
    <property type="entry name" value="BTB"/>
    <property type="match status" value="1"/>
</dbReference>
<dbReference type="AlphaFoldDB" id="A0AAV2J6W4"/>
<gene>
    <name evidence="4" type="ORF">KC01_LOCUS5042</name>
</gene>
<dbReference type="PRINTS" id="PR00501">
    <property type="entry name" value="KELCHREPEAT"/>
</dbReference>
<dbReference type="Gene3D" id="2.120.10.80">
    <property type="entry name" value="Kelch-type beta propeller"/>
    <property type="match status" value="2"/>
</dbReference>
<feature type="domain" description="BTB" evidence="3">
    <location>
        <begin position="8"/>
        <end position="74"/>
    </location>
</feature>
<dbReference type="SMART" id="SM00875">
    <property type="entry name" value="BACK"/>
    <property type="match status" value="1"/>
</dbReference>
<dbReference type="PANTHER" id="PTHR45632:SF3">
    <property type="entry name" value="KELCH-LIKE PROTEIN 32"/>
    <property type="match status" value="1"/>
</dbReference>
<reference evidence="4 5" key="1">
    <citation type="submission" date="2024-04" db="EMBL/GenBank/DDBJ databases">
        <authorList>
            <person name="Waldvogel A.-M."/>
            <person name="Schoenle A."/>
        </authorList>
    </citation>
    <scope>NUCLEOTIDE SEQUENCE [LARGE SCALE GENOMIC DNA]</scope>
</reference>
<dbReference type="SMART" id="SM00612">
    <property type="entry name" value="Kelch"/>
    <property type="match status" value="6"/>
</dbReference>
<evidence type="ECO:0000259" key="3">
    <source>
        <dbReference type="PROSITE" id="PS50097"/>
    </source>
</evidence>
<dbReference type="Gene3D" id="3.30.710.10">
    <property type="entry name" value="Potassium Channel Kv1.1, Chain A"/>
    <property type="match status" value="1"/>
</dbReference>
<dbReference type="FunFam" id="1.25.40.420:FF:000001">
    <property type="entry name" value="Kelch-like family member 12"/>
    <property type="match status" value="1"/>
</dbReference>
<dbReference type="PROSITE" id="PS50097">
    <property type="entry name" value="BTB"/>
    <property type="match status" value="1"/>
</dbReference>
<sequence>MRVKQFLTDAIIVVNGSKFHVHKLVMCGCSPFFKDLFTTWSTPDNIVFYVPNITMSMMQVFINFAYSGCVSVNKDNVHELFIAADRFQVEGVTLECCKELSRSLSSQTCFDTWRITKDFYYPELKQEVLDFILNRFENLVATPGFLQLSVEDLMTFIDCDDLNVQQERAAFEAVIIWINHSPQDRQEHLQTFLSKIRLSFMDGQYFTDHVLGNELIRQNRKLFNHLIQSMKQMLDIQQGRPIRISPCPPRVPRDAIVAIGGWNIEQPTNAIEIFNKHTKRWVPMQNPDPTPRSYHGAFFLGGCVYVIGGFGGEDSFCTMHEYDLVRQTWRESAPMHVRRCYVSVTFLDGFIYALGGFDGRDRLRTAERYSSETNQWRMIAPMHERRSDASAAPLNGQIYICGGFTGDMCLMTAESYNPQHDHWTMIPQISSPRSGLCVAAYAGEIYVIGGFNGVNRVTSLEAFNPENNRWRFLPAMTHPRSNFGTAVLDDELYVVGGYSGDCTTNSVEKYNFRSGEWSFVSSMEVSRSALSCCVVRHLPNMAALSGTTRLEK</sequence>
<dbReference type="SUPFAM" id="SSF54695">
    <property type="entry name" value="POZ domain"/>
    <property type="match status" value="1"/>
</dbReference>
<dbReference type="CDD" id="cd14733">
    <property type="entry name" value="BACK"/>
    <property type="match status" value="1"/>
</dbReference>
<dbReference type="SUPFAM" id="SSF117281">
    <property type="entry name" value="Kelch motif"/>
    <property type="match status" value="1"/>
</dbReference>
<keyword evidence="2" id="KW-0677">Repeat</keyword>
<dbReference type="Pfam" id="PF07707">
    <property type="entry name" value="BACK"/>
    <property type="match status" value="1"/>
</dbReference>
<accession>A0AAV2J6W4</accession>
<dbReference type="InterPro" id="IPR011705">
    <property type="entry name" value="BACK"/>
</dbReference>
<dbReference type="Proteomes" id="UP001497482">
    <property type="component" value="Chromosome 11"/>
</dbReference>
<dbReference type="InterPro" id="IPR015915">
    <property type="entry name" value="Kelch-typ_b-propeller"/>
</dbReference>
<organism evidence="4 5">
    <name type="scientific">Knipowitschia caucasica</name>
    <name type="common">Caucasian dwarf goby</name>
    <name type="synonym">Pomatoschistus caucasicus</name>
    <dbReference type="NCBI Taxonomy" id="637954"/>
    <lineage>
        <taxon>Eukaryota</taxon>
        <taxon>Metazoa</taxon>
        <taxon>Chordata</taxon>
        <taxon>Craniata</taxon>
        <taxon>Vertebrata</taxon>
        <taxon>Euteleostomi</taxon>
        <taxon>Actinopterygii</taxon>
        <taxon>Neopterygii</taxon>
        <taxon>Teleostei</taxon>
        <taxon>Neoteleostei</taxon>
        <taxon>Acanthomorphata</taxon>
        <taxon>Gobiaria</taxon>
        <taxon>Gobiiformes</taxon>
        <taxon>Gobioidei</taxon>
        <taxon>Gobiidae</taxon>
        <taxon>Gobiinae</taxon>
        <taxon>Knipowitschia</taxon>
    </lineage>
</organism>
<keyword evidence="1" id="KW-0880">Kelch repeat</keyword>
<dbReference type="PIRSF" id="PIRSF037037">
    <property type="entry name" value="Kelch-like_protein_gigaxonin"/>
    <property type="match status" value="1"/>
</dbReference>
<dbReference type="InterPro" id="IPR000210">
    <property type="entry name" value="BTB/POZ_dom"/>
</dbReference>
<dbReference type="EMBL" id="OZ035833">
    <property type="protein sequence ID" value="CAL1573080.1"/>
    <property type="molecule type" value="Genomic_DNA"/>
</dbReference>
<evidence type="ECO:0000313" key="4">
    <source>
        <dbReference type="EMBL" id="CAL1573080.1"/>
    </source>
</evidence>
<protein>
    <recommendedName>
        <fullName evidence="3">BTB domain-containing protein</fullName>
    </recommendedName>
</protein>
<proteinExistence type="predicted"/>
<evidence type="ECO:0000256" key="1">
    <source>
        <dbReference type="ARBA" id="ARBA00022441"/>
    </source>
</evidence>
<dbReference type="InterPro" id="IPR017096">
    <property type="entry name" value="BTB-kelch_protein"/>
</dbReference>
<dbReference type="Gene3D" id="1.25.40.420">
    <property type="match status" value="1"/>
</dbReference>
<dbReference type="InterPro" id="IPR011333">
    <property type="entry name" value="SKP1/BTB/POZ_sf"/>
</dbReference>
<dbReference type="SMART" id="SM00225">
    <property type="entry name" value="BTB"/>
    <property type="match status" value="1"/>
</dbReference>
<dbReference type="Pfam" id="PF24681">
    <property type="entry name" value="Kelch_KLHDC2_KLHL20_DRC7"/>
    <property type="match status" value="1"/>
</dbReference>
<dbReference type="PANTHER" id="PTHR45632">
    <property type="entry name" value="LD33804P"/>
    <property type="match status" value="1"/>
</dbReference>
<keyword evidence="5" id="KW-1185">Reference proteome</keyword>
<evidence type="ECO:0000256" key="2">
    <source>
        <dbReference type="ARBA" id="ARBA00022737"/>
    </source>
</evidence>
<dbReference type="Pfam" id="PF01344">
    <property type="entry name" value="Kelch_1"/>
    <property type="match status" value="1"/>
</dbReference>
<dbReference type="InterPro" id="IPR006652">
    <property type="entry name" value="Kelch_1"/>
</dbReference>
<evidence type="ECO:0000313" key="5">
    <source>
        <dbReference type="Proteomes" id="UP001497482"/>
    </source>
</evidence>
<name>A0AAV2J6W4_KNICA</name>